<feature type="transmembrane region" description="Helical" evidence="1">
    <location>
        <begin position="41"/>
        <end position="63"/>
    </location>
</feature>
<keyword evidence="1" id="KW-1133">Transmembrane helix</keyword>
<dbReference type="OrthoDB" id="419167at2759"/>
<evidence type="ECO:0000313" key="2">
    <source>
        <dbReference type="EMBL" id="KAH7285678.1"/>
    </source>
</evidence>
<dbReference type="EMBL" id="CM035438">
    <property type="protein sequence ID" value="KAH7285678.1"/>
    <property type="molecule type" value="Genomic_DNA"/>
</dbReference>
<proteinExistence type="predicted"/>
<feature type="transmembrane region" description="Helical" evidence="1">
    <location>
        <begin position="75"/>
        <end position="94"/>
    </location>
</feature>
<name>A0A8T2QPX7_CERRI</name>
<keyword evidence="1" id="KW-0812">Transmembrane</keyword>
<keyword evidence="3" id="KW-1185">Reference proteome</keyword>
<reference evidence="2" key="1">
    <citation type="submission" date="2021-08" db="EMBL/GenBank/DDBJ databases">
        <title>WGS assembly of Ceratopteris richardii.</title>
        <authorList>
            <person name="Marchant D.B."/>
            <person name="Chen G."/>
            <person name="Jenkins J."/>
            <person name="Shu S."/>
            <person name="Leebens-Mack J."/>
            <person name="Grimwood J."/>
            <person name="Schmutz J."/>
            <person name="Soltis P."/>
            <person name="Soltis D."/>
            <person name="Chen Z.-H."/>
        </authorList>
    </citation>
    <scope>NUCLEOTIDE SEQUENCE</scope>
    <source>
        <strain evidence="2">Whitten #5841</strain>
        <tissue evidence="2">Leaf</tissue>
    </source>
</reference>
<accession>A0A8T2QPX7</accession>
<gene>
    <name evidence="2" type="ORF">KP509_33G040600</name>
</gene>
<dbReference type="OMA" id="HVCGSNV"/>
<comment type="caution">
    <text evidence="2">The sequence shown here is derived from an EMBL/GenBank/DDBJ whole genome shotgun (WGS) entry which is preliminary data.</text>
</comment>
<evidence type="ECO:0000313" key="3">
    <source>
        <dbReference type="Proteomes" id="UP000825935"/>
    </source>
</evidence>
<sequence length="124" mass="13903">MRNGVIQCHVCGSNVNASPSLRTVSRAYDRHRSDLSSKYRFLNVLLVVSDCCLLGLQPILVYMSKVDGKFLFSPVSVNFLAEVAKVTFTVIMLINQARGQRRGERSLISFPVIFEVGQIFLHVL</sequence>
<dbReference type="AlphaFoldDB" id="A0A8T2QPX7"/>
<organism evidence="2 3">
    <name type="scientific">Ceratopteris richardii</name>
    <name type="common">Triangle waterfern</name>
    <dbReference type="NCBI Taxonomy" id="49495"/>
    <lineage>
        <taxon>Eukaryota</taxon>
        <taxon>Viridiplantae</taxon>
        <taxon>Streptophyta</taxon>
        <taxon>Embryophyta</taxon>
        <taxon>Tracheophyta</taxon>
        <taxon>Polypodiopsida</taxon>
        <taxon>Polypodiidae</taxon>
        <taxon>Polypodiales</taxon>
        <taxon>Pteridineae</taxon>
        <taxon>Pteridaceae</taxon>
        <taxon>Parkerioideae</taxon>
        <taxon>Ceratopteris</taxon>
    </lineage>
</organism>
<dbReference type="Proteomes" id="UP000825935">
    <property type="component" value="Chromosome 33"/>
</dbReference>
<keyword evidence="1" id="KW-0472">Membrane</keyword>
<protein>
    <submittedName>
        <fullName evidence="2">Uncharacterized protein</fullName>
    </submittedName>
</protein>
<evidence type="ECO:0000256" key="1">
    <source>
        <dbReference type="SAM" id="Phobius"/>
    </source>
</evidence>